<dbReference type="SUPFAM" id="SSF55729">
    <property type="entry name" value="Acyl-CoA N-acyltransferases (Nat)"/>
    <property type="match status" value="1"/>
</dbReference>
<keyword evidence="4" id="KW-1185">Reference proteome</keyword>
<dbReference type="Gene3D" id="3.40.630.30">
    <property type="match status" value="1"/>
</dbReference>
<evidence type="ECO:0000313" key="4">
    <source>
        <dbReference type="Proteomes" id="UP000233343"/>
    </source>
</evidence>
<comment type="caution">
    <text evidence="3">The sequence shown here is derived from an EMBL/GenBank/DDBJ whole genome shotgun (WGS) entry which is preliminary data.</text>
</comment>
<proteinExistence type="predicted"/>
<keyword evidence="1" id="KW-0046">Antibiotic resistance</keyword>
<dbReference type="Pfam" id="PF13523">
    <property type="entry name" value="Acetyltransf_8"/>
    <property type="match status" value="1"/>
</dbReference>
<reference evidence="3 4" key="1">
    <citation type="journal article" date="2010" name="Int. J. Syst. Evol. Microbiol.">
        <title>Bacillus horneckiae sp. nov., isolated from a spacecraft-assembly clean room.</title>
        <authorList>
            <person name="Vaishampayan P."/>
            <person name="Probst A."/>
            <person name="Krishnamurthi S."/>
            <person name="Ghosh S."/>
            <person name="Osman S."/>
            <person name="McDowall A."/>
            <person name="Ruckmani A."/>
            <person name="Mayilraj S."/>
            <person name="Venkateswaran K."/>
        </authorList>
    </citation>
    <scope>NUCLEOTIDE SEQUENCE [LARGE SCALE GENOMIC DNA]</scope>
    <source>
        <strain evidence="4">1PO1SC</strain>
    </source>
</reference>
<dbReference type="EMBL" id="PISD01000034">
    <property type="protein sequence ID" value="PKG27897.1"/>
    <property type="molecule type" value="Genomic_DNA"/>
</dbReference>
<dbReference type="InterPro" id="IPR000182">
    <property type="entry name" value="GNAT_dom"/>
</dbReference>
<dbReference type="PANTHER" id="PTHR31438">
    <property type="entry name" value="LYSINE N-ACYLTRANSFERASE C17G9.06C-RELATED"/>
    <property type="match status" value="1"/>
</dbReference>
<dbReference type="CDD" id="cd04301">
    <property type="entry name" value="NAT_SF"/>
    <property type="match status" value="1"/>
</dbReference>
<dbReference type="GO" id="GO:0016410">
    <property type="term" value="F:N-acyltransferase activity"/>
    <property type="evidence" value="ECO:0007669"/>
    <property type="project" value="TreeGrafter"/>
</dbReference>
<protein>
    <submittedName>
        <fullName evidence="3">N-acetyltransferase</fullName>
    </submittedName>
</protein>
<dbReference type="GO" id="GO:0046677">
    <property type="term" value="P:response to antibiotic"/>
    <property type="evidence" value="ECO:0007669"/>
    <property type="project" value="UniProtKB-KW"/>
</dbReference>
<organism evidence="3 4">
    <name type="scientific">Cytobacillus horneckiae</name>
    <dbReference type="NCBI Taxonomy" id="549687"/>
    <lineage>
        <taxon>Bacteria</taxon>
        <taxon>Bacillati</taxon>
        <taxon>Bacillota</taxon>
        <taxon>Bacilli</taxon>
        <taxon>Bacillales</taxon>
        <taxon>Bacillaceae</taxon>
        <taxon>Cytobacillus</taxon>
    </lineage>
</organism>
<sequence>MMLFQNNQLTVRKLMLNDNLLLSKWLSNPAVLEFYDGRDNPSDLERVNRKFFNRNDGVNGCIIEYEKKSIGFIQYYRIDKEERLLYGYEHSNDLIYGIDQFIGDTRYWGKGIGTLLVSSMVNFLIADKQADRVVLDPQASNIRALRCYEKCGFKKVKLLEKHELHEGEHRDCWVMEYSR</sequence>
<dbReference type="AlphaFoldDB" id="A0A2N0ZEH6"/>
<gene>
    <name evidence="3" type="ORF">CWS20_16020</name>
</gene>
<dbReference type="RefSeq" id="WP_083957316.1">
    <property type="nucleotide sequence ID" value="NZ_JAFDQP010000008.1"/>
</dbReference>
<evidence type="ECO:0000313" key="3">
    <source>
        <dbReference type="EMBL" id="PKG27897.1"/>
    </source>
</evidence>
<dbReference type="Proteomes" id="UP000233343">
    <property type="component" value="Unassembled WGS sequence"/>
</dbReference>
<name>A0A2N0ZEH6_9BACI</name>
<dbReference type="PANTHER" id="PTHR31438:SF1">
    <property type="entry name" value="LYSINE N-ACYLTRANSFERASE C17G9.06C-RELATED"/>
    <property type="match status" value="1"/>
</dbReference>
<evidence type="ECO:0000256" key="1">
    <source>
        <dbReference type="ARBA" id="ARBA00023251"/>
    </source>
</evidence>
<dbReference type="InterPro" id="IPR016181">
    <property type="entry name" value="Acyl_CoA_acyltransferase"/>
</dbReference>
<keyword evidence="3" id="KW-0808">Transferase</keyword>
<feature type="domain" description="N-acetyltransferase" evidence="2">
    <location>
        <begin position="9"/>
        <end position="179"/>
    </location>
</feature>
<dbReference type="PROSITE" id="PS51186">
    <property type="entry name" value="GNAT"/>
    <property type="match status" value="1"/>
</dbReference>
<evidence type="ECO:0000259" key="2">
    <source>
        <dbReference type="PROSITE" id="PS51186"/>
    </source>
</evidence>
<accession>A0A2N0ZEH6</accession>